<feature type="transmembrane region" description="Helical" evidence="5">
    <location>
        <begin position="421"/>
        <end position="441"/>
    </location>
</feature>
<feature type="transmembrane region" description="Helical" evidence="5">
    <location>
        <begin position="20"/>
        <end position="41"/>
    </location>
</feature>
<comment type="subcellular location">
    <subcellularLocation>
        <location evidence="5">Cell membrane</location>
        <topology evidence="5">Multi-pass membrane protein</topology>
    </subcellularLocation>
    <subcellularLocation>
        <location evidence="1">Endomembrane system</location>
        <topology evidence="1">Multi-pass membrane protein</topology>
    </subcellularLocation>
    <subcellularLocation>
        <location evidence="6">Membrane</location>
        <topology evidence="6">Multi-pass membrane protein</topology>
    </subcellularLocation>
</comment>
<dbReference type="PANTHER" id="PTHR22773">
    <property type="entry name" value="NADH DEHYDROGENASE"/>
    <property type="match status" value="1"/>
</dbReference>
<evidence type="ECO:0000256" key="1">
    <source>
        <dbReference type="ARBA" id="ARBA00004127"/>
    </source>
</evidence>
<feature type="transmembrane region" description="Helical" evidence="5">
    <location>
        <begin position="465"/>
        <end position="486"/>
    </location>
</feature>
<protein>
    <recommendedName>
        <fullName evidence="5">NADH-quinone oxidoreductase subunit N</fullName>
        <ecNumber evidence="5">7.1.1.-</ecNumber>
    </recommendedName>
    <alternativeName>
        <fullName evidence="5">NADH dehydrogenase I subunit N</fullName>
    </alternativeName>
    <alternativeName>
        <fullName evidence="5">NDH-1 subunit N</fullName>
    </alternativeName>
</protein>
<keyword evidence="2 5" id="KW-0812">Transmembrane</keyword>
<keyword evidence="5" id="KW-0520">NAD</keyword>
<feature type="domain" description="NADH:quinone oxidoreductase/Mrp antiporter transmembrane" evidence="7">
    <location>
        <begin position="139"/>
        <end position="435"/>
    </location>
</feature>
<dbReference type="EC" id="7.1.1.-" evidence="5"/>
<evidence type="ECO:0000256" key="4">
    <source>
        <dbReference type="ARBA" id="ARBA00023136"/>
    </source>
</evidence>
<keyword evidence="5" id="KW-1278">Translocase</keyword>
<comment type="caution">
    <text evidence="8">The sequence shown here is derived from an EMBL/GenBank/DDBJ whole genome shotgun (WGS) entry which is preliminary data.</text>
</comment>
<dbReference type="HAMAP" id="MF_00445">
    <property type="entry name" value="NDH1_NuoN_1"/>
    <property type="match status" value="1"/>
</dbReference>
<keyword evidence="4 5" id="KW-0472">Membrane</keyword>
<organism evidence="8 9">
    <name type="scientific">Pseudopedobacter beijingensis</name>
    <dbReference type="NCBI Taxonomy" id="1207056"/>
    <lineage>
        <taxon>Bacteria</taxon>
        <taxon>Pseudomonadati</taxon>
        <taxon>Bacteroidota</taxon>
        <taxon>Sphingobacteriia</taxon>
        <taxon>Sphingobacteriales</taxon>
        <taxon>Sphingobacteriaceae</taxon>
        <taxon>Pseudopedobacter</taxon>
    </lineage>
</organism>
<dbReference type="InterPro" id="IPR010096">
    <property type="entry name" value="NADH-Q_OxRdtase_suN/2"/>
</dbReference>
<name>A0ABW4IFK8_9SPHI</name>
<feature type="transmembrane region" description="Helical" evidence="5">
    <location>
        <begin position="218"/>
        <end position="243"/>
    </location>
</feature>
<dbReference type="RefSeq" id="WP_379663913.1">
    <property type="nucleotide sequence ID" value="NZ_JBHUDG010000048.1"/>
</dbReference>
<evidence type="ECO:0000256" key="6">
    <source>
        <dbReference type="RuleBase" id="RU000320"/>
    </source>
</evidence>
<evidence type="ECO:0000256" key="3">
    <source>
        <dbReference type="ARBA" id="ARBA00022989"/>
    </source>
</evidence>
<dbReference type="EMBL" id="JBHUDG010000048">
    <property type="protein sequence ID" value="MFD1631545.1"/>
    <property type="molecule type" value="Genomic_DNA"/>
</dbReference>
<comment type="subunit">
    <text evidence="5">NDH-1 is composed of 14 different subunits. Subunits NuoA, H, J, K, L, M, N constitute the membrane sector of the complex.</text>
</comment>
<keyword evidence="3 5" id="KW-1133">Transmembrane helix</keyword>
<evidence type="ECO:0000256" key="2">
    <source>
        <dbReference type="ARBA" id="ARBA00022692"/>
    </source>
</evidence>
<feature type="transmembrane region" description="Helical" evidence="5">
    <location>
        <begin position="313"/>
        <end position="334"/>
    </location>
</feature>
<evidence type="ECO:0000313" key="9">
    <source>
        <dbReference type="Proteomes" id="UP001597118"/>
    </source>
</evidence>
<dbReference type="NCBIfam" id="TIGR01770">
    <property type="entry name" value="NDH_I_N"/>
    <property type="match status" value="1"/>
</dbReference>
<feature type="transmembrane region" description="Helical" evidence="5">
    <location>
        <begin position="176"/>
        <end position="198"/>
    </location>
</feature>
<evidence type="ECO:0000259" key="7">
    <source>
        <dbReference type="Pfam" id="PF00361"/>
    </source>
</evidence>
<feature type="transmembrane region" description="Helical" evidence="5">
    <location>
        <begin position="284"/>
        <end position="306"/>
    </location>
</feature>
<comment type="function">
    <text evidence="5">NDH-1 shuttles electrons from NADH, via FMN and iron-sulfur (Fe-S) centers, to quinones in the respiratory chain. The immediate electron acceptor for the enzyme in this species is believed to be a menaquinone. Couples the redox reaction to proton translocation (for every two electrons transferred, four hydrogen ions are translocated across the cytoplasmic membrane), and thus conserves the redox energy in a proton gradient.</text>
</comment>
<feature type="transmembrane region" description="Helical" evidence="5">
    <location>
        <begin position="381"/>
        <end position="401"/>
    </location>
</feature>
<dbReference type="Pfam" id="PF00361">
    <property type="entry name" value="Proton_antipo_M"/>
    <property type="match status" value="1"/>
</dbReference>
<evidence type="ECO:0000256" key="5">
    <source>
        <dbReference type="HAMAP-Rule" id="MF_00445"/>
    </source>
</evidence>
<feature type="transmembrane region" description="Helical" evidence="5">
    <location>
        <begin position="88"/>
        <end position="106"/>
    </location>
</feature>
<keyword evidence="9" id="KW-1185">Reference proteome</keyword>
<dbReference type="InterPro" id="IPR001750">
    <property type="entry name" value="ND/Mrp_TM"/>
</dbReference>
<keyword evidence="5" id="KW-0874">Quinone</keyword>
<comment type="similarity">
    <text evidence="5">Belongs to the complex I subunit 2 family.</text>
</comment>
<keyword evidence="5" id="KW-1003">Cell membrane</keyword>
<keyword evidence="5" id="KW-0813">Transport</keyword>
<dbReference type="Proteomes" id="UP001597118">
    <property type="component" value="Unassembled WGS sequence"/>
</dbReference>
<gene>
    <name evidence="5" type="primary">nuoN</name>
    <name evidence="8" type="ORF">ACFSAH_16850</name>
</gene>
<comment type="catalytic activity">
    <reaction evidence="5">
        <text>a quinone + NADH + 5 H(+)(in) = a quinol + NAD(+) + 4 H(+)(out)</text>
        <dbReference type="Rhea" id="RHEA:57888"/>
        <dbReference type="ChEBI" id="CHEBI:15378"/>
        <dbReference type="ChEBI" id="CHEBI:24646"/>
        <dbReference type="ChEBI" id="CHEBI:57540"/>
        <dbReference type="ChEBI" id="CHEBI:57945"/>
        <dbReference type="ChEBI" id="CHEBI:132124"/>
    </reaction>
</comment>
<evidence type="ECO:0000313" key="8">
    <source>
        <dbReference type="EMBL" id="MFD1631545.1"/>
    </source>
</evidence>
<feature type="transmembrane region" description="Helical" evidence="5">
    <location>
        <begin position="48"/>
        <end position="68"/>
    </location>
</feature>
<feature type="transmembrane region" description="Helical" evidence="5">
    <location>
        <begin position="340"/>
        <end position="361"/>
    </location>
</feature>
<sequence length="489" mass="54223">MMQAFDISVLIQNILDSVPFLLPEFALVLGFLSVILVDLFIKKSEKIVLTLTFLALLFSLITLVFQYPQIPEQGLNLFNNMFLLSKKSVLLKGLTLLGGLLSLVFFNQDARLKIHKKGINDFYSIYLASVLSALILISASNLLMAFIAIEMLSLSSYLIVSYTAEQSRQMESGLKYMLFGVTSSAIMLYGISFLYGFSGSISLADQSIANGLVEVSSTARLLVLMFFVAGIAFKLSAVPFHFWAPDVYEAAPTSVTSYLSTIPKVAVFGWLLSINNMLHLSNSYYLEIIFALSLFTLIVGNVMAVFQKDIKRLLSYSAIGHSGFILMIFVLPEADVFHSLFYYLLVYVVTNIGAFAVVNNYECIYGIATLENIKGKGKNTVVASAVFVVFLVSLIGLPPTGGFVAKFIVFSELISQLNHKYYAVLLIVAVLTTVISLFYYFKIPLNLFLRKSETEDIPVSVNKQLLILPVLLGIVVLILGLFPAWIKFF</sequence>
<proteinExistence type="inferred from homology"/>
<accession>A0ABW4IFK8</accession>
<reference evidence="9" key="1">
    <citation type="journal article" date="2019" name="Int. J. Syst. Evol. Microbiol.">
        <title>The Global Catalogue of Microorganisms (GCM) 10K type strain sequencing project: providing services to taxonomists for standard genome sequencing and annotation.</title>
        <authorList>
            <consortium name="The Broad Institute Genomics Platform"/>
            <consortium name="The Broad Institute Genome Sequencing Center for Infectious Disease"/>
            <person name="Wu L."/>
            <person name="Ma J."/>
        </authorList>
    </citation>
    <scope>NUCLEOTIDE SEQUENCE [LARGE SCALE GENOMIC DNA]</scope>
    <source>
        <strain evidence="9">CCUG 53762</strain>
    </source>
</reference>